<evidence type="ECO:0000256" key="1">
    <source>
        <dbReference type="SAM" id="Phobius"/>
    </source>
</evidence>
<reference evidence="2 3" key="1">
    <citation type="journal article" date="2016" name="Nat. Commun.">
        <title>Thousands of microbial genomes shed light on interconnected biogeochemical processes in an aquifer system.</title>
        <authorList>
            <person name="Anantharaman K."/>
            <person name="Brown C.T."/>
            <person name="Hug L.A."/>
            <person name="Sharon I."/>
            <person name="Castelle C.J."/>
            <person name="Probst A.J."/>
            <person name="Thomas B.C."/>
            <person name="Singh A."/>
            <person name="Wilkins M.J."/>
            <person name="Karaoz U."/>
            <person name="Brodie E.L."/>
            <person name="Williams K.H."/>
            <person name="Hubbard S.S."/>
            <person name="Banfield J.F."/>
        </authorList>
    </citation>
    <scope>NUCLEOTIDE SEQUENCE [LARGE SCALE GENOMIC DNA]</scope>
</reference>
<dbReference type="AlphaFoldDB" id="A0A1G2QND7"/>
<evidence type="ECO:0000313" key="3">
    <source>
        <dbReference type="Proteomes" id="UP000177140"/>
    </source>
</evidence>
<organism evidence="2 3">
    <name type="scientific">Candidatus Vogelbacteria bacterium RIFOXYD2_FULL_44_9</name>
    <dbReference type="NCBI Taxonomy" id="1802441"/>
    <lineage>
        <taxon>Bacteria</taxon>
        <taxon>Candidatus Vogeliibacteriota</taxon>
    </lineage>
</organism>
<accession>A0A1G2QND7</accession>
<name>A0A1G2QND7_9BACT</name>
<sequence length="145" mass="17283">MRFSTWFWLADLILLGLILWLNSLAWQYFWYWRFDQYGFDKLMHFLAGLFIGLTVTGIWIWWCHKKQCPFQKRELLAWIGLAILAIGGVWEILERGYQNHEFLYWIKPFALMSQGWFDSVTDFISDLLGGLAGASSFKLWNQTKN</sequence>
<proteinExistence type="predicted"/>
<keyword evidence="1" id="KW-0472">Membrane</keyword>
<dbReference type="InterPro" id="IPR014509">
    <property type="entry name" value="YjdF-like"/>
</dbReference>
<feature type="transmembrane region" description="Helical" evidence="1">
    <location>
        <begin position="75"/>
        <end position="93"/>
    </location>
</feature>
<dbReference type="Pfam" id="PF09997">
    <property type="entry name" value="DUF2238"/>
    <property type="match status" value="1"/>
</dbReference>
<gene>
    <name evidence="2" type="ORF">A2556_02995</name>
</gene>
<dbReference type="EMBL" id="MHTM01000025">
    <property type="protein sequence ID" value="OHA61993.1"/>
    <property type="molecule type" value="Genomic_DNA"/>
</dbReference>
<protein>
    <recommendedName>
        <fullName evidence="4">VanZ-like domain-containing protein</fullName>
    </recommendedName>
</protein>
<feature type="transmembrane region" description="Helical" evidence="1">
    <location>
        <begin position="42"/>
        <end position="63"/>
    </location>
</feature>
<dbReference type="Proteomes" id="UP000177140">
    <property type="component" value="Unassembled WGS sequence"/>
</dbReference>
<evidence type="ECO:0008006" key="4">
    <source>
        <dbReference type="Google" id="ProtNLM"/>
    </source>
</evidence>
<evidence type="ECO:0000313" key="2">
    <source>
        <dbReference type="EMBL" id="OHA61993.1"/>
    </source>
</evidence>
<keyword evidence="1" id="KW-0812">Transmembrane</keyword>
<comment type="caution">
    <text evidence="2">The sequence shown here is derived from an EMBL/GenBank/DDBJ whole genome shotgun (WGS) entry which is preliminary data.</text>
</comment>
<feature type="transmembrane region" description="Helical" evidence="1">
    <location>
        <begin position="7"/>
        <end position="30"/>
    </location>
</feature>
<keyword evidence="1" id="KW-1133">Transmembrane helix</keyword>